<evidence type="ECO:0000256" key="8">
    <source>
        <dbReference type="SAM" id="Phobius"/>
    </source>
</evidence>
<evidence type="ECO:0000256" key="6">
    <source>
        <dbReference type="ARBA" id="ARBA00038076"/>
    </source>
</evidence>
<proteinExistence type="inferred from homology"/>
<sequence>MRNPFRRRRGVPLSRFLPRDLVSEALAGMLQRPMRSALTGLGTVLGVGTFVAVLGLTATTSSQIDSRFNTLTATEVTVEDTGGSDAGEVANSFPEDADARLGRLNGVRAAGVYWTVASEQARTVRAAPVATGGNEEPTRIVAASAGVLRAAGPELAQGRVFDAFHERTGQEVVVLGAGVAARLGITTLETRPAVFIGERPFLVIGILDDVDRRSELLLSVIVPRTVAERLWGPPAAGDRAKMLVSTDMGAARQIAEEAAPALDPAHPERFRSTPPPDPRKLRNSVTSDLDQLFLVLAGICLVIGAVGIANTTLVAVLERTGEIGLRRALGARGRHVTAQFLAESGALGALGGLVGTSLGTATVVVVALAKEWTPVVHPGTVAAAPLAGLVTGVLAGLYPAWRASRIEPAEALRR</sequence>
<dbReference type="EMBL" id="CP108169">
    <property type="protein sequence ID" value="WTQ74692.1"/>
    <property type="molecule type" value="Genomic_DNA"/>
</dbReference>
<organism evidence="11">
    <name type="scientific">Streptomyces sp. NBC_00148</name>
    <dbReference type="NCBI Taxonomy" id="2903626"/>
    <lineage>
        <taxon>Bacteria</taxon>
        <taxon>Bacillati</taxon>
        <taxon>Actinomycetota</taxon>
        <taxon>Actinomycetes</taxon>
        <taxon>Kitasatosporales</taxon>
        <taxon>Streptomycetaceae</taxon>
        <taxon>Streptomyces</taxon>
    </lineage>
</organism>
<dbReference type="PANTHER" id="PTHR30572">
    <property type="entry name" value="MEMBRANE COMPONENT OF TRANSPORTER-RELATED"/>
    <property type="match status" value="1"/>
</dbReference>
<feature type="region of interest" description="Disordered" evidence="7">
    <location>
        <begin position="258"/>
        <end position="282"/>
    </location>
</feature>
<feature type="domain" description="ABC3 transporter permease C-terminal" evidence="9">
    <location>
        <begin position="295"/>
        <end position="408"/>
    </location>
</feature>
<evidence type="ECO:0000256" key="5">
    <source>
        <dbReference type="ARBA" id="ARBA00023136"/>
    </source>
</evidence>
<keyword evidence="2" id="KW-1003">Cell membrane</keyword>
<dbReference type="InterPro" id="IPR025857">
    <property type="entry name" value="MacB_PCD"/>
</dbReference>
<evidence type="ECO:0000256" key="2">
    <source>
        <dbReference type="ARBA" id="ARBA00022475"/>
    </source>
</evidence>
<dbReference type="PANTHER" id="PTHR30572:SF4">
    <property type="entry name" value="ABC TRANSPORTER PERMEASE YTRF"/>
    <property type="match status" value="1"/>
</dbReference>
<feature type="transmembrane region" description="Helical" evidence="8">
    <location>
        <begin position="381"/>
        <end position="401"/>
    </location>
</feature>
<feature type="domain" description="MacB-like periplasmic core" evidence="10">
    <location>
        <begin position="36"/>
        <end position="259"/>
    </location>
</feature>
<feature type="transmembrane region" description="Helical" evidence="8">
    <location>
        <begin position="37"/>
        <end position="58"/>
    </location>
</feature>
<evidence type="ECO:0000256" key="7">
    <source>
        <dbReference type="SAM" id="MobiDB-lite"/>
    </source>
</evidence>
<dbReference type="InterPro" id="IPR003838">
    <property type="entry name" value="ABC3_permease_C"/>
</dbReference>
<evidence type="ECO:0000256" key="1">
    <source>
        <dbReference type="ARBA" id="ARBA00004651"/>
    </source>
</evidence>
<dbReference type="Pfam" id="PF02687">
    <property type="entry name" value="FtsX"/>
    <property type="match status" value="1"/>
</dbReference>
<feature type="transmembrane region" description="Helical" evidence="8">
    <location>
        <begin position="292"/>
        <end position="317"/>
    </location>
</feature>
<dbReference type="InterPro" id="IPR050250">
    <property type="entry name" value="Macrolide_Exporter_MacB"/>
</dbReference>
<keyword evidence="4 8" id="KW-1133">Transmembrane helix</keyword>
<protein>
    <submittedName>
        <fullName evidence="11">ABC transporter permease</fullName>
    </submittedName>
</protein>
<evidence type="ECO:0000259" key="10">
    <source>
        <dbReference type="Pfam" id="PF12704"/>
    </source>
</evidence>
<keyword evidence="3 8" id="KW-0812">Transmembrane</keyword>
<dbReference type="GO" id="GO:0022857">
    <property type="term" value="F:transmembrane transporter activity"/>
    <property type="evidence" value="ECO:0007669"/>
    <property type="project" value="TreeGrafter"/>
</dbReference>
<keyword evidence="5 8" id="KW-0472">Membrane</keyword>
<dbReference type="Pfam" id="PF12704">
    <property type="entry name" value="MacB_PCD"/>
    <property type="match status" value="1"/>
</dbReference>
<name>A0AAU1LTU7_9ACTN</name>
<comment type="similarity">
    <text evidence="6">Belongs to the ABC-4 integral membrane protein family.</text>
</comment>
<accession>A0AAU1LTU7</accession>
<dbReference type="AlphaFoldDB" id="A0AAU1LTU7"/>
<gene>
    <name evidence="11" type="ORF">OG222_16990</name>
</gene>
<evidence type="ECO:0000259" key="9">
    <source>
        <dbReference type="Pfam" id="PF02687"/>
    </source>
</evidence>
<dbReference type="GO" id="GO:0005886">
    <property type="term" value="C:plasma membrane"/>
    <property type="evidence" value="ECO:0007669"/>
    <property type="project" value="UniProtKB-SubCell"/>
</dbReference>
<reference evidence="11" key="1">
    <citation type="submission" date="2022-10" db="EMBL/GenBank/DDBJ databases">
        <title>The complete genomes of actinobacterial strains from the NBC collection.</title>
        <authorList>
            <person name="Joergensen T.S."/>
            <person name="Alvarez Arevalo M."/>
            <person name="Sterndorff E.B."/>
            <person name="Faurdal D."/>
            <person name="Vuksanovic O."/>
            <person name="Mourched A.-S."/>
            <person name="Charusanti P."/>
            <person name="Shaw S."/>
            <person name="Blin K."/>
            <person name="Weber T."/>
        </authorList>
    </citation>
    <scope>NUCLEOTIDE SEQUENCE</scope>
    <source>
        <strain evidence="11">NBC_00148</strain>
    </source>
</reference>
<feature type="transmembrane region" description="Helical" evidence="8">
    <location>
        <begin position="347"/>
        <end position="369"/>
    </location>
</feature>
<evidence type="ECO:0000256" key="3">
    <source>
        <dbReference type="ARBA" id="ARBA00022692"/>
    </source>
</evidence>
<comment type="subcellular location">
    <subcellularLocation>
        <location evidence="1">Cell membrane</location>
        <topology evidence="1">Multi-pass membrane protein</topology>
    </subcellularLocation>
</comment>
<evidence type="ECO:0000313" key="11">
    <source>
        <dbReference type="EMBL" id="WTQ74692.1"/>
    </source>
</evidence>
<evidence type="ECO:0000256" key="4">
    <source>
        <dbReference type="ARBA" id="ARBA00022989"/>
    </source>
</evidence>